<organism evidence="2">
    <name type="scientific">Oscillatoriales cyanobacterium SpSt-418</name>
    <dbReference type="NCBI Taxonomy" id="2282169"/>
    <lineage>
        <taxon>Bacteria</taxon>
        <taxon>Bacillati</taxon>
        <taxon>Cyanobacteriota</taxon>
        <taxon>Cyanophyceae</taxon>
        <taxon>Oscillatoriophycideae</taxon>
        <taxon>Oscillatoriales</taxon>
    </lineage>
</organism>
<evidence type="ECO:0000313" key="2">
    <source>
        <dbReference type="EMBL" id="HFM99636.1"/>
    </source>
</evidence>
<reference evidence="2" key="1">
    <citation type="journal article" date="2020" name="mSystems">
        <title>Genome- and Community-Level Interaction Insights into Carbon Utilization and Element Cycling Functions of Hydrothermarchaeota in Hydrothermal Sediment.</title>
        <authorList>
            <person name="Zhou Z."/>
            <person name="Liu Y."/>
            <person name="Xu W."/>
            <person name="Pan J."/>
            <person name="Luo Z.H."/>
            <person name="Li M."/>
        </authorList>
    </citation>
    <scope>NUCLEOTIDE SEQUENCE [LARGE SCALE GENOMIC DNA]</scope>
    <source>
        <strain evidence="2">SpSt-418</strain>
    </source>
</reference>
<accession>A0A7C3PJW0</accession>
<gene>
    <name evidence="2" type="ORF">ENR64_18125</name>
</gene>
<feature type="region of interest" description="Disordered" evidence="1">
    <location>
        <begin position="192"/>
        <end position="245"/>
    </location>
</feature>
<dbReference type="EMBL" id="DSRU01000260">
    <property type="protein sequence ID" value="HFM99636.1"/>
    <property type="molecule type" value="Genomic_DNA"/>
</dbReference>
<name>A0A7C3PJW0_9CYAN</name>
<dbReference type="AlphaFoldDB" id="A0A7C3PJW0"/>
<protein>
    <submittedName>
        <fullName evidence="2">Uncharacterized protein</fullName>
    </submittedName>
</protein>
<sequence>MKRNYPFALTRFRWTTILPLLLLTHACIRTTETPLEMTLAVKTSGRPGVYLASGTTNLPDRSKLVISGIRYLQPTNNVTQSAGTNTTYSILAREVVEVAQGKWETSLNLWQVAADGRYVEAWQLNQSTAETPYKPDPRIVFTAVFEPGNQLPEVNQKIGEISEQSGRTLMRFTESGQRYFQVNEAVSISTPVGRTSIPASNRSDTNDGWGNRNTPVDSSVTRSAPMKAPKEPQTDAPLTPAELVR</sequence>
<feature type="compositionally biased region" description="Polar residues" evidence="1">
    <location>
        <begin position="192"/>
        <end position="222"/>
    </location>
</feature>
<comment type="caution">
    <text evidence="2">The sequence shown here is derived from an EMBL/GenBank/DDBJ whole genome shotgun (WGS) entry which is preliminary data.</text>
</comment>
<proteinExistence type="predicted"/>
<evidence type="ECO:0000256" key="1">
    <source>
        <dbReference type="SAM" id="MobiDB-lite"/>
    </source>
</evidence>